<dbReference type="PROSITE" id="PS51257">
    <property type="entry name" value="PROKAR_LIPOPROTEIN"/>
    <property type="match status" value="1"/>
</dbReference>
<dbReference type="Pfam" id="PF14334">
    <property type="entry name" value="DUF4390"/>
    <property type="match status" value="1"/>
</dbReference>
<evidence type="ECO:0000313" key="2">
    <source>
        <dbReference type="EMBL" id="MEQ6291055.1"/>
    </source>
</evidence>
<keyword evidence="3" id="KW-1185">Reference proteome</keyword>
<sequence>MTASITRCWQNVLSLLLLLAACLLPLAAQATEGITALRARAEVEEHALAISTRYQIVLPNALQDAVQQGIPLTFRLTFELTHPRSSAYWLRFKHFFEPTASINFKLMYYRLTNRYRVAIGSLANNYNSLSEAVAAVGSIAGWRVLDVSDWDESDRRLLRGRVQLELDIGQLPRPFQLNALGTSDWSLESAWTPVTVEGGS</sequence>
<dbReference type="InterPro" id="IPR025500">
    <property type="entry name" value="DUF4390"/>
</dbReference>
<evidence type="ECO:0000256" key="1">
    <source>
        <dbReference type="SAM" id="SignalP"/>
    </source>
</evidence>
<reference evidence="2" key="1">
    <citation type="submission" date="2024-06" db="EMBL/GenBank/DDBJ databases">
        <title>Genome sequence of Vogesella sp. MAHUQ-64.</title>
        <authorList>
            <person name="Huq M.A."/>
        </authorList>
    </citation>
    <scope>NUCLEOTIDE SEQUENCE</scope>
    <source>
        <strain evidence="2">MAHUQ-64</strain>
    </source>
</reference>
<feature type="signal peptide" evidence="1">
    <location>
        <begin position="1"/>
        <end position="30"/>
    </location>
</feature>
<keyword evidence="1" id="KW-0732">Signal</keyword>
<accession>A0ABV1M6U0</accession>
<gene>
    <name evidence="2" type="ORF">ABNW52_10590</name>
</gene>
<name>A0ABV1M6U0_9NEIS</name>
<organism evidence="2 3">
    <name type="scientific">Vogesella oryzagri</name>
    <dbReference type="NCBI Taxonomy" id="3160864"/>
    <lineage>
        <taxon>Bacteria</taxon>
        <taxon>Pseudomonadati</taxon>
        <taxon>Pseudomonadota</taxon>
        <taxon>Betaproteobacteria</taxon>
        <taxon>Neisseriales</taxon>
        <taxon>Chromobacteriaceae</taxon>
        <taxon>Vogesella</taxon>
    </lineage>
</organism>
<dbReference type="RefSeq" id="WP_349587336.1">
    <property type="nucleotide sequence ID" value="NZ_JBEFLD010000005.1"/>
</dbReference>
<dbReference type="EMBL" id="JBEFLD010000005">
    <property type="protein sequence ID" value="MEQ6291055.1"/>
    <property type="molecule type" value="Genomic_DNA"/>
</dbReference>
<feature type="chain" id="PRO_5045573874" evidence="1">
    <location>
        <begin position="31"/>
        <end position="200"/>
    </location>
</feature>
<evidence type="ECO:0000313" key="3">
    <source>
        <dbReference type="Proteomes" id="UP001433638"/>
    </source>
</evidence>
<comment type="caution">
    <text evidence="2">The sequence shown here is derived from an EMBL/GenBank/DDBJ whole genome shotgun (WGS) entry which is preliminary data.</text>
</comment>
<protein>
    <submittedName>
        <fullName evidence="2">DUF4390 domain-containing protein</fullName>
    </submittedName>
</protein>
<proteinExistence type="predicted"/>
<dbReference type="Proteomes" id="UP001433638">
    <property type="component" value="Unassembled WGS sequence"/>
</dbReference>